<name>A0A4R7UX12_9PSEU</name>
<gene>
    <name evidence="2" type="ORF">CLV71_12043</name>
</gene>
<dbReference type="Pfam" id="PF14024">
    <property type="entry name" value="DUF4240"/>
    <property type="match status" value="1"/>
</dbReference>
<keyword evidence="3" id="KW-1185">Reference proteome</keyword>
<dbReference type="AlphaFoldDB" id="A0A4R7UX12"/>
<dbReference type="RefSeq" id="WP_133907863.1">
    <property type="nucleotide sequence ID" value="NZ_SOCP01000020.1"/>
</dbReference>
<protein>
    <submittedName>
        <fullName evidence="2">Uncharacterized protein DUF4240</fullName>
    </submittedName>
</protein>
<dbReference type="OrthoDB" id="6200718at2"/>
<proteinExistence type="predicted"/>
<sequence length="165" mass="18825">MPTEADVARFWSLIETAWDQVAGVPPTRRKSLIERDSDHEAYAMDAYLGEFLANLRSLCEDLSSAEVSDMDRVLERKLHDIDRADIREVTDGSDDGFLYCRSFAVAMGRDFYEAVVTDPSVAVLDAECESMAYFFANVYYERRGTFPDTDSGISRETRSDKFRWA</sequence>
<dbReference type="Proteomes" id="UP000294927">
    <property type="component" value="Unassembled WGS sequence"/>
</dbReference>
<evidence type="ECO:0000259" key="1">
    <source>
        <dbReference type="Pfam" id="PF14024"/>
    </source>
</evidence>
<comment type="caution">
    <text evidence="2">The sequence shown here is derived from an EMBL/GenBank/DDBJ whole genome shotgun (WGS) entry which is preliminary data.</text>
</comment>
<evidence type="ECO:0000313" key="2">
    <source>
        <dbReference type="EMBL" id="TDV41353.1"/>
    </source>
</evidence>
<accession>A0A4R7UX12</accession>
<dbReference type="InterPro" id="IPR025334">
    <property type="entry name" value="DUF4240"/>
</dbReference>
<reference evidence="2 3" key="1">
    <citation type="submission" date="2019-03" db="EMBL/GenBank/DDBJ databases">
        <title>Genomic Encyclopedia of Archaeal and Bacterial Type Strains, Phase II (KMG-II): from individual species to whole genera.</title>
        <authorList>
            <person name="Goeker M."/>
        </authorList>
    </citation>
    <scope>NUCLEOTIDE SEQUENCE [LARGE SCALE GENOMIC DNA]</scope>
    <source>
        <strain evidence="2 3">DSM 45499</strain>
    </source>
</reference>
<feature type="domain" description="DUF4240" evidence="1">
    <location>
        <begin position="21"/>
        <end position="139"/>
    </location>
</feature>
<evidence type="ECO:0000313" key="3">
    <source>
        <dbReference type="Proteomes" id="UP000294927"/>
    </source>
</evidence>
<dbReference type="EMBL" id="SOCP01000020">
    <property type="protein sequence ID" value="TDV41353.1"/>
    <property type="molecule type" value="Genomic_DNA"/>
</dbReference>
<organism evidence="2 3">
    <name type="scientific">Actinophytocola oryzae</name>
    <dbReference type="NCBI Taxonomy" id="502181"/>
    <lineage>
        <taxon>Bacteria</taxon>
        <taxon>Bacillati</taxon>
        <taxon>Actinomycetota</taxon>
        <taxon>Actinomycetes</taxon>
        <taxon>Pseudonocardiales</taxon>
        <taxon>Pseudonocardiaceae</taxon>
    </lineage>
</organism>